<proteinExistence type="predicted"/>
<reference evidence="2 3" key="1">
    <citation type="journal article" date="2006" name="Nature">
        <title>Global trends of whole-genome duplications revealed by the ciliate Paramecium tetraurelia.</title>
        <authorList>
            <consortium name="Genoscope"/>
            <person name="Aury J.-M."/>
            <person name="Jaillon O."/>
            <person name="Duret L."/>
            <person name="Noel B."/>
            <person name="Jubin C."/>
            <person name="Porcel B.M."/>
            <person name="Segurens B."/>
            <person name="Daubin V."/>
            <person name="Anthouard V."/>
            <person name="Aiach N."/>
            <person name="Arnaiz O."/>
            <person name="Billaut A."/>
            <person name="Beisson J."/>
            <person name="Blanc I."/>
            <person name="Bouhouche K."/>
            <person name="Camara F."/>
            <person name="Duharcourt S."/>
            <person name="Guigo R."/>
            <person name="Gogendeau D."/>
            <person name="Katinka M."/>
            <person name="Keller A.-M."/>
            <person name="Kissmehl R."/>
            <person name="Klotz C."/>
            <person name="Koll F."/>
            <person name="Le Moue A."/>
            <person name="Lepere C."/>
            <person name="Malinsky S."/>
            <person name="Nowacki M."/>
            <person name="Nowak J.K."/>
            <person name="Plattner H."/>
            <person name="Poulain J."/>
            <person name="Ruiz F."/>
            <person name="Serrano V."/>
            <person name="Zagulski M."/>
            <person name="Dessen P."/>
            <person name="Betermier M."/>
            <person name="Weissenbach J."/>
            <person name="Scarpelli C."/>
            <person name="Schachter V."/>
            <person name="Sperling L."/>
            <person name="Meyer E."/>
            <person name="Cohen J."/>
            <person name="Wincker P."/>
        </authorList>
    </citation>
    <scope>NUCLEOTIDE SEQUENCE [LARGE SCALE GENOMIC DNA]</scope>
    <source>
        <strain evidence="2 3">Stock d4-2</strain>
    </source>
</reference>
<feature type="transmembrane region" description="Helical" evidence="1">
    <location>
        <begin position="76"/>
        <end position="94"/>
    </location>
</feature>
<dbReference type="KEGG" id="ptm:GSPATT00021597001"/>
<sequence length="96" mass="10734">MYCCIIIPTVQYAVSQRVVGTAFHFVGMFTNTAMTLFPLVAAQLAQNSVDAQQGYSLVGYFYCGISIIGLDWVSQFHFIILILFLLVNIQIFKVNS</sequence>
<keyword evidence="1" id="KW-0472">Membrane</keyword>
<keyword evidence="1" id="KW-0812">Transmembrane</keyword>
<evidence type="ECO:0008006" key="4">
    <source>
        <dbReference type="Google" id="ProtNLM"/>
    </source>
</evidence>
<dbReference type="RefSeq" id="XP_001455827.1">
    <property type="nucleotide sequence ID" value="XM_001455790.1"/>
</dbReference>
<dbReference type="OrthoDB" id="10496034at2759"/>
<name>A0DZG3_PARTE</name>
<dbReference type="Proteomes" id="UP000000600">
    <property type="component" value="Unassembled WGS sequence"/>
</dbReference>
<evidence type="ECO:0000256" key="1">
    <source>
        <dbReference type="SAM" id="Phobius"/>
    </source>
</evidence>
<dbReference type="HOGENOM" id="CLU_2364182_0_0_1"/>
<feature type="transmembrane region" description="Helical" evidence="1">
    <location>
        <begin position="22"/>
        <end position="42"/>
    </location>
</feature>
<evidence type="ECO:0000313" key="3">
    <source>
        <dbReference type="Proteomes" id="UP000000600"/>
    </source>
</evidence>
<gene>
    <name evidence="2" type="ORF">GSPATT00021597001</name>
</gene>
<dbReference type="AlphaFoldDB" id="A0DZG3"/>
<dbReference type="InParanoid" id="A0DZG3"/>
<keyword evidence="3" id="KW-1185">Reference proteome</keyword>
<dbReference type="EMBL" id="CT868650">
    <property type="protein sequence ID" value="CAK88430.1"/>
    <property type="molecule type" value="Genomic_DNA"/>
</dbReference>
<accession>A0DZG3</accession>
<evidence type="ECO:0000313" key="2">
    <source>
        <dbReference type="EMBL" id="CAK88430.1"/>
    </source>
</evidence>
<dbReference type="GeneID" id="5041610"/>
<organism evidence="2 3">
    <name type="scientific">Paramecium tetraurelia</name>
    <dbReference type="NCBI Taxonomy" id="5888"/>
    <lineage>
        <taxon>Eukaryota</taxon>
        <taxon>Sar</taxon>
        <taxon>Alveolata</taxon>
        <taxon>Ciliophora</taxon>
        <taxon>Intramacronucleata</taxon>
        <taxon>Oligohymenophorea</taxon>
        <taxon>Peniculida</taxon>
        <taxon>Parameciidae</taxon>
        <taxon>Paramecium</taxon>
    </lineage>
</organism>
<keyword evidence="1" id="KW-1133">Transmembrane helix</keyword>
<protein>
    <recommendedName>
        <fullName evidence="4">Major facilitator superfamily (MFS) profile domain-containing protein</fullName>
    </recommendedName>
</protein>